<dbReference type="RefSeq" id="WP_052593031.1">
    <property type="nucleotide sequence ID" value="NZ_CP011112.1"/>
</dbReference>
<keyword evidence="2" id="KW-1185">Reference proteome</keyword>
<accession>A0A0K1JKB6</accession>
<evidence type="ECO:0000313" key="1">
    <source>
        <dbReference type="EMBL" id="AKU17020.1"/>
    </source>
</evidence>
<dbReference type="NCBIfam" id="TIGR03847">
    <property type="entry name" value="conserved hypothetical protein"/>
    <property type="match status" value="1"/>
</dbReference>
<dbReference type="STRING" id="571913.VV02_16045"/>
<dbReference type="PATRIC" id="fig|571913.6.peg.3257"/>
<dbReference type="AlphaFoldDB" id="A0A0K1JKB6"/>
<name>A0A0K1JKB6_9MICO</name>
<dbReference type="OrthoDB" id="156387at2"/>
<dbReference type="Proteomes" id="UP000066480">
    <property type="component" value="Chromosome"/>
</dbReference>
<dbReference type="EMBL" id="CP011112">
    <property type="protein sequence ID" value="AKU17020.1"/>
    <property type="molecule type" value="Genomic_DNA"/>
</dbReference>
<evidence type="ECO:0000313" key="2">
    <source>
        <dbReference type="Proteomes" id="UP000066480"/>
    </source>
</evidence>
<dbReference type="InterPro" id="IPR021441">
    <property type="entry name" value="DUF3090"/>
</dbReference>
<protein>
    <recommendedName>
        <fullName evidence="3">DUF3090 domain-containing protein</fullName>
    </recommendedName>
</protein>
<gene>
    <name evidence="1" type="ORF">VV02_16045</name>
</gene>
<reference evidence="1 2" key="1">
    <citation type="submission" date="2015-03" db="EMBL/GenBank/DDBJ databases">
        <title>Luteipulveratus halotolerans sp. nov., a novel actinobacterium (Dermacoccaceae) from Sarawak, Malaysia.</title>
        <authorList>
            <person name="Juboi H."/>
            <person name="Basik A."/>
            <person name="Shamsul S.S."/>
            <person name="Arnold P."/>
            <person name="Schmitt E.K."/>
            <person name="Sanglier J.-J."/>
            <person name="Yeo T."/>
        </authorList>
    </citation>
    <scope>NUCLEOTIDE SEQUENCE [LARGE SCALE GENOMIC DNA]</scope>
    <source>
        <strain evidence="1 2">MN07-A0370</strain>
    </source>
</reference>
<dbReference type="KEGG" id="lmoi:VV02_16045"/>
<proteinExistence type="predicted"/>
<dbReference type="Pfam" id="PF11290">
    <property type="entry name" value="DUF3090"/>
    <property type="match status" value="1"/>
</dbReference>
<sequence length="179" mass="19468">MPVIEYDRPDRFISGTVGPPGQRTFFLQVSQGRRVTSVSLEKQQVEVLADRVNELLDEVGAAADAPPAPEDNAPLSTPIEDEFRVGTLSLAWEEARHAVVIECHDGEVQLEPSEEGDELVEVTQPDSSVLRVIVGPADAREFARRSLAAVAQGRPPCPFCGGPLDTEGHICPRANGYRR</sequence>
<organism evidence="1 2">
    <name type="scientific">Luteipulveratus mongoliensis</name>
    <dbReference type="NCBI Taxonomy" id="571913"/>
    <lineage>
        <taxon>Bacteria</taxon>
        <taxon>Bacillati</taxon>
        <taxon>Actinomycetota</taxon>
        <taxon>Actinomycetes</taxon>
        <taxon>Micrococcales</taxon>
        <taxon>Dermacoccaceae</taxon>
        <taxon>Luteipulveratus</taxon>
    </lineage>
</organism>
<evidence type="ECO:0008006" key="3">
    <source>
        <dbReference type="Google" id="ProtNLM"/>
    </source>
</evidence>